<dbReference type="SUPFAM" id="SSF102588">
    <property type="entry name" value="LmbE-like"/>
    <property type="match status" value="1"/>
</dbReference>
<dbReference type="Proteomes" id="UP001595909">
    <property type="component" value="Unassembled WGS sequence"/>
</dbReference>
<keyword evidence="1" id="KW-0862">Zinc</keyword>
<dbReference type="InterPro" id="IPR003737">
    <property type="entry name" value="GlcNAc_PI_deacetylase-related"/>
</dbReference>
<dbReference type="InterPro" id="IPR024078">
    <property type="entry name" value="LmbE-like_dom_sf"/>
</dbReference>
<sequence>MTRTLLGVWAHPDDETFLSSGLMLAARERGDRVVVVTATRGEHGTDDPDRWPADRLGALRSRELDEALSLLGVAEHRWLGYEDGACPLVPRRTAADRIAAIVEEVRPDTIVTFADDGVTGHADHRTVGHWARLAWRAAAPRAELLEAVLAPGFVRRFADINEAFGVFMDDPAPEVAPDLHLRLDGEHLERKMAAMRAQDSQTRRLVEGVGLPTFRRWWGEEAFVRTAPAAVGAA</sequence>
<dbReference type="RefSeq" id="WP_274189857.1">
    <property type="nucleotide sequence ID" value="NZ_BAABHN010000019.1"/>
</dbReference>
<dbReference type="EC" id="3.5.1.-" evidence="2"/>
<name>A0ABV9RJY1_9PSEU</name>
<keyword evidence="3" id="KW-1185">Reference proteome</keyword>
<dbReference type="Pfam" id="PF02585">
    <property type="entry name" value="PIG-L"/>
    <property type="match status" value="1"/>
</dbReference>
<dbReference type="Gene3D" id="3.40.50.10320">
    <property type="entry name" value="LmbE-like"/>
    <property type="match status" value="1"/>
</dbReference>
<comment type="caution">
    <text evidence="2">The sequence shown here is derived from an EMBL/GenBank/DDBJ whole genome shotgun (WGS) entry which is preliminary data.</text>
</comment>
<evidence type="ECO:0000313" key="2">
    <source>
        <dbReference type="EMBL" id="MFC4832625.1"/>
    </source>
</evidence>
<protein>
    <submittedName>
        <fullName evidence="2">PIG-L deacetylase family protein</fullName>
        <ecNumber evidence="2">3.5.1.-</ecNumber>
    </submittedName>
</protein>
<reference evidence="3" key="1">
    <citation type="journal article" date="2019" name="Int. J. Syst. Evol. Microbiol.">
        <title>The Global Catalogue of Microorganisms (GCM) 10K type strain sequencing project: providing services to taxonomists for standard genome sequencing and annotation.</title>
        <authorList>
            <consortium name="The Broad Institute Genomics Platform"/>
            <consortium name="The Broad Institute Genome Sequencing Center for Infectious Disease"/>
            <person name="Wu L."/>
            <person name="Ma J."/>
        </authorList>
    </citation>
    <scope>NUCLEOTIDE SEQUENCE [LARGE SCALE GENOMIC DNA]</scope>
    <source>
        <strain evidence="3">CCUG 50347</strain>
    </source>
</reference>
<evidence type="ECO:0000256" key="1">
    <source>
        <dbReference type="ARBA" id="ARBA00022833"/>
    </source>
</evidence>
<accession>A0ABV9RJY1</accession>
<dbReference type="EMBL" id="JBHSIM010000019">
    <property type="protein sequence ID" value="MFC4832625.1"/>
    <property type="molecule type" value="Genomic_DNA"/>
</dbReference>
<dbReference type="GO" id="GO:0016787">
    <property type="term" value="F:hydrolase activity"/>
    <property type="evidence" value="ECO:0007669"/>
    <property type="project" value="UniProtKB-KW"/>
</dbReference>
<proteinExistence type="predicted"/>
<dbReference type="PANTHER" id="PTHR12993:SF11">
    <property type="entry name" value="N-ACETYLGLUCOSAMINYL-PHOSPHATIDYLINOSITOL DE-N-ACETYLASE"/>
    <property type="match status" value="1"/>
</dbReference>
<keyword evidence="2" id="KW-0378">Hydrolase</keyword>
<dbReference type="PANTHER" id="PTHR12993">
    <property type="entry name" value="N-ACETYLGLUCOSAMINYL-PHOSPHATIDYLINOSITOL DE-N-ACETYLASE-RELATED"/>
    <property type="match status" value="1"/>
</dbReference>
<evidence type="ECO:0000313" key="3">
    <source>
        <dbReference type="Proteomes" id="UP001595909"/>
    </source>
</evidence>
<organism evidence="2 3">
    <name type="scientific">Actinomycetospora chibensis</name>
    <dbReference type="NCBI Taxonomy" id="663606"/>
    <lineage>
        <taxon>Bacteria</taxon>
        <taxon>Bacillati</taxon>
        <taxon>Actinomycetota</taxon>
        <taxon>Actinomycetes</taxon>
        <taxon>Pseudonocardiales</taxon>
        <taxon>Pseudonocardiaceae</taxon>
        <taxon>Actinomycetospora</taxon>
    </lineage>
</organism>
<gene>
    <name evidence="2" type="ORF">ACFPEL_09410</name>
</gene>